<feature type="compositionally biased region" description="Basic residues" evidence="1">
    <location>
        <begin position="185"/>
        <end position="194"/>
    </location>
</feature>
<protein>
    <submittedName>
        <fullName evidence="2">Uncharacterized protein</fullName>
    </submittedName>
</protein>
<name>A0A369K7S2_HYPMA</name>
<evidence type="ECO:0000313" key="2">
    <source>
        <dbReference type="EMBL" id="RDB28897.1"/>
    </source>
</evidence>
<feature type="region of interest" description="Disordered" evidence="1">
    <location>
        <begin position="78"/>
        <end position="98"/>
    </location>
</feature>
<sequence length="398" mass="43208">MASLRLQPHRRRSQSASTSSPIPQTPILSSRAATKRTHPHHSCSPKDVSSLQKWDVDVWRRGKRRRINTLPALEFDIPPSALGDRYSSTAPPTPSFATTSAEFSLYPKREQDSARLRGHTQPQDSSCMEVTDSATCDTTSLSHLRSNAFGELRRSVAENGEGLVQRMRDYEHSRSRSDVYTKVKEARRRGRKRSSLFMPSRRLAPSSHESDADGDGEDDIQIFAGDIPRISLSGNSGQKARALSLDMMDEDPRDYGFPTFIGSQPSSPGATCDSASSKYRSDDDDFDESGVTSPLTTQSLFSSSPPNAFLPAAAVPSLPESPNSSLVSLILPSPSLFPSPSTPHQTSHAHSSSTRSEKAIAALSLAMANGAGGISDYGDLLAMKTTPMEGCQVGELWH</sequence>
<comment type="caution">
    <text evidence="2">The sequence shown here is derived from an EMBL/GenBank/DDBJ whole genome shotgun (WGS) entry which is preliminary data.</text>
</comment>
<feature type="compositionally biased region" description="Basic and acidic residues" evidence="1">
    <location>
        <begin position="168"/>
        <end position="184"/>
    </location>
</feature>
<feature type="compositionally biased region" description="Polar residues" evidence="1">
    <location>
        <begin position="290"/>
        <end position="302"/>
    </location>
</feature>
<feature type="region of interest" description="Disordered" evidence="1">
    <location>
        <begin position="168"/>
        <end position="219"/>
    </location>
</feature>
<evidence type="ECO:0000313" key="3">
    <source>
        <dbReference type="Proteomes" id="UP000076154"/>
    </source>
</evidence>
<reference evidence="2" key="1">
    <citation type="submission" date="2018-04" db="EMBL/GenBank/DDBJ databases">
        <title>Whole genome sequencing of Hypsizygus marmoreus.</title>
        <authorList>
            <person name="Choi I.-G."/>
            <person name="Min B."/>
            <person name="Kim J.-G."/>
            <person name="Kim S."/>
            <person name="Oh Y.-L."/>
            <person name="Kong W.-S."/>
            <person name="Park H."/>
            <person name="Jeong J."/>
            <person name="Song E.-S."/>
        </authorList>
    </citation>
    <scope>NUCLEOTIDE SEQUENCE [LARGE SCALE GENOMIC DNA]</scope>
    <source>
        <strain evidence="2">51987-8</strain>
    </source>
</reference>
<feature type="region of interest" description="Disordered" evidence="1">
    <location>
        <begin position="257"/>
        <end position="302"/>
    </location>
</feature>
<dbReference type="EMBL" id="LUEZ02000010">
    <property type="protein sequence ID" value="RDB28897.1"/>
    <property type="molecule type" value="Genomic_DNA"/>
</dbReference>
<organism evidence="2 3">
    <name type="scientific">Hypsizygus marmoreus</name>
    <name type="common">White beech mushroom</name>
    <name type="synonym">Agaricus marmoreus</name>
    <dbReference type="NCBI Taxonomy" id="39966"/>
    <lineage>
        <taxon>Eukaryota</taxon>
        <taxon>Fungi</taxon>
        <taxon>Dikarya</taxon>
        <taxon>Basidiomycota</taxon>
        <taxon>Agaricomycotina</taxon>
        <taxon>Agaricomycetes</taxon>
        <taxon>Agaricomycetidae</taxon>
        <taxon>Agaricales</taxon>
        <taxon>Tricholomatineae</taxon>
        <taxon>Lyophyllaceae</taxon>
        <taxon>Hypsizygus</taxon>
    </lineage>
</organism>
<feature type="region of interest" description="Disordered" evidence="1">
    <location>
        <begin position="1"/>
        <end position="48"/>
    </location>
</feature>
<gene>
    <name evidence="2" type="ORF">Hypma_015386</name>
</gene>
<feature type="compositionally biased region" description="Low complexity" evidence="1">
    <location>
        <begin position="87"/>
        <end position="98"/>
    </location>
</feature>
<dbReference type="OrthoDB" id="2688840at2759"/>
<feature type="compositionally biased region" description="Polar residues" evidence="1">
    <location>
        <begin position="14"/>
        <end position="32"/>
    </location>
</feature>
<feature type="compositionally biased region" description="Polar residues" evidence="1">
    <location>
        <begin position="261"/>
        <end position="278"/>
    </location>
</feature>
<proteinExistence type="predicted"/>
<feature type="compositionally biased region" description="Basic residues" evidence="1">
    <location>
        <begin position="33"/>
        <end position="43"/>
    </location>
</feature>
<evidence type="ECO:0000256" key="1">
    <source>
        <dbReference type="SAM" id="MobiDB-lite"/>
    </source>
</evidence>
<accession>A0A369K7S2</accession>
<dbReference type="InParanoid" id="A0A369K7S2"/>
<keyword evidence="3" id="KW-1185">Reference proteome</keyword>
<dbReference type="Proteomes" id="UP000076154">
    <property type="component" value="Unassembled WGS sequence"/>
</dbReference>
<dbReference type="AlphaFoldDB" id="A0A369K7S2"/>